<evidence type="ECO:0000256" key="3">
    <source>
        <dbReference type="ARBA" id="ARBA00023015"/>
    </source>
</evidence>
<dbReference type="GO" id="GO:0043565">
    <property type="term" value="F:sequence-specific DNA binding"/>
    <property type="evidence" value="ECO:0007669"/>
    <property type="project" value="InterPro"/>
</dbReference>
<dbReference type="CDD" id="cd00009">
    <property type="entry name" value="AAA"/>
    <property type="match status" value="1"/>
</dbReference>
<accession>F9ZXP6</accession>
<name>F9ZXP6_METMM</name>
<dbReference type="Gene3D" id="1.10.10.60">
    <property type="entry name" value="Homeodomain-like"/>
    <property type="match status" value="1"/>
</dbReference>
<dbReference type="InterPro" id="IPR002078">
    <property type="entry name" value="Sigma_54_int"/>
</dbReference>
<dbReference type="GO" id="GO:0005524">
    <property type="term" value="F:ATP binding"/>
    <property type="evidence" value="ECO:0007669"/>
    <property type="project" value="UniProtKB-KW"/>
</dbReference>
<organism evidence="9 10">
    <name type="scientific">Methylomonas methanica (strain DSM 25384 / MC09)</name>
    <dbReference type="NCBI Taxonomy" id="857087"/>
    <lineage>
        <taxon>Bacteria</taxon>
        <taxon>Pseudomonadati</taxon>
        <taxon>Pseudomonadota</taxon>
        <taxon>Gammaproteobacteria</taxon>
        <taxon>Methylococcales</taxon>
        <taxon>Methylococcaceae</taxon>
        <taxon>Methylomonas</taxon>
    </lineage>
</organism>
<dbReference type="PANTHER" id="PTHR32071">
    <property type="entry name" value="TRANSCRIPTIONAL REGULATORY PROTEIN"/>
    <property type="match status" value="1"/>
</dbReference>
<dbReference type="AlphaFoldDB" id="F9ZXP6"/>
<dbReference type="SMART" id="SM00448">
    <property type="entry name" value="REC"/>
    <property type="match status" value="1"/>
</dbReference>
<keyword evidence="2" id="KW-0067">ATP-binding</keyword>
<evidence type="ECO:0000259" key="8">
    <source>
        <dbReference type="PROSITE" id="PS50110"/>
    </source>
</evidence>
<evidence type="ECO:0000256" key="2">
    <source>
        <dbReference type="ARBA" id="ARBA00022840"/>
    </source>
</evidence>
<dbReference type="InterPro" id="IPR027417">
    <property type="entry name" value="P-loop_NTPase"/>
</dbReference>
<dbReference type="InterPro" id="IPR003593">
    <property type="entry name" value="AAA+_ATPase"/>
</dbReference>
<keyword evidence="10" id="KW-1185">Reference proteome</keyword>
<sequence>MMTNTLLIIEDEALLGAELARYFKKADWEVNVVDSVQKAESYLREQNLDPLVVLSDMNLPDGNALDLLEKLKPEIDSSEWIFLTGYGSVADSVRAVRLGAYDFIEKPCSLDRLNLLVEGAARSARAQRRVKLQTEAQNSQYSIESLLGSSPAMTSLRSMLKQVVNVPFSSLIVSGETGTGKGMIARILHYSGVRANAPLVEINCAALPRELLEAELFGYEAGAFTGAKKRHRGMFEQAHTGTLFLDEIGEMDLDLQSKLLKAVEDLRIRRLGSETEISVDVQIIAATNLDLVEKVAEGQFRRDLYHRLNVINIRVPSLREHKQDLEQLVPQFIAACNRKSAKNVCNIPEATWQAIKAYDWPGNIRELRNVLERCVLLATDQTLSTEWLQLQTPQAASSHSMPRSDQEGLFIPLDGSLSLHEMEKFIIQEALNRTDANVTAAARMLGTTRETLRYRVQKYHLKCKF</sequence>
<gene>
    <name evidence="9" type="ordered locus">Metme_3846</name>
</gene>
<reference evidence="10" key="3">
    <citation type="submission" date="2011-05" db="EMBL/GenBank/DDBJ databases">
        <title>Complete sequence of Methylomonas methanica MC09.</title>
        <authorList>
            <consortium name="US DOE Joint Genome Institute"/>
            <person name="Lucas S."/>
            <person name="Han J."/>
            <person name="Lapidus A."/>
            <person name="Cheng J.-F."/>
            <person name="Goodwin L."/>
            <person name="Pitluck S."/>
            <person name="Peters L."/>
            <person name="Mikhailova N."/>
            <person name="Teshima H."/>
            <person name="Han C."/>
            <person name="Tapia R."/>
            <person name="Land M."/>
            <person name="Hauser L."/>
            <person name="Kyrpides N."/>
            <person name="Ivanova N."/>
            <person name="Pagani I."/>
            <person name="Stein L."/>
            <person name="Woyke T."/>
        </authorList>
    </citation>
    <scope>NUCLEOTIDE SEQUENCE [LARGE SCALE GENOMIC DNA]</scope>
    <source>
        <strain evidence="10">MC09</strain>
    </source>
</reference>
<dbReference type="STRING" id="857087.Metme_3846"/>
<dbReference type="GO" id="GO:0000160">
    <property type="term" value="P:phosphorelay signal transduction system"/>
    <property type="evidence" value="ECO:0007669"/>
    <property type="project" value="InterPro"/>
</dbReference>
<dbReference type="Pfam" id="PF25601">
    <property type="entry name" value="AAA_lid_14"/>
    <property type="match status" value="1"/>
</dbReference>
<reference key="2">
    <citation type="submission" date="2011-05" db="EMBL/GenBank/DDBJ databases">
        <title>Complete genome sequence of the aerobic marine methanotroph Methylomonas methanica MC09.</title>
        <authorList>
            <person name="Boden R."/>
            <person name="Cunliffe M."/>
            <person name="Scanlan J."/>
            <person name="Moussard H."/>
            <person name="Kits K.D."/>
            <person name="Klotz M."/>
            <person name="Jetten M."/>
            <person name="Vuilleumier S."/>
            <person name="Han J."/>
            <person name="Peters L."/>
            <person name="Mikhailova N."/>
            <person name="Teshima H."/>
            <person name="Tapia R."/>
            <person name="Kyrpides N."/>
            <person name="Ivanova N."/>
            <person name="Pagani I."/>
            <person name="Cheng J.-F."/>
            <person name="Goodwin L."/>
            <person name="Han C."/>
            <person name="Hauser L."/>
            <person name="Land M."/>
            <person name="Lapidus A."/>
            <person name="Lucas S."/>
            <person name="Pitluck S."/>
            <person name="Woyke T."/>
            <person name="Stein L.Y."/>
            <person name="Murrell C."/>
        </authorList>
    </citation>
    <scope>NUCLEOTIDE SEQUENCE</scope>
    <source>
        <strain>MC09</strain>
    </source>
</reference>
<evidence type="ECO:0000256" key="1">
    <source>
        <dbReference type="ARBA" id="ARBA00022741"/>
    </source>
</evidence>
<dbReference type="InterPro" id="IPR025943">
    <property type="entry name" value="Sigma_54_int_dom_ATP-bd_2"/>
</dbReference>
<evidence type="ECO:0000256" key="6">
    <source>
        <dbReference type="PROSITE-ProRule" id="PRU00169"/>
    </source>
</evidence>
<dbReference type="PROSITE" id="PS00688">
    <property type="entry name" value="SIGMA54_INTERACT_3"/>
    <property type="match status" value="1"/>
</dbReference>
<dbReference type="SUPFAM" id="SSF52172">
    <property type="entry name" value="CheY-like"/>
    <property type="match status" value="1"/>
</dbReference>
<dbReference type="EMBL" id="CP002738">
    <property type="protein sequence ID" value="AEG02201.1"/>
    <property type="molecule type" value="Genomic_DNA"/>
</dbReference>
<evidence type="ECO:0000313" key="9">
    <source>
        <dbReference type="EMBL" id="AEG02201.1"/>
    </source>
</evidence>
<dbReference type="InterPro" id="IPR025944">
    <property type="entry name" value="Sigma_54_int_dom_CS"/>
</dbReference>
<dbReference type="HOGENOM" id="CLU_000445_0_6_6"/>
<evidence type="ECO:0000313" key="10">
    <source>
        <dbReference type="Proteomes" id="UP000008888"/>
    </source>
</evidence>
<keyword evidence="5" id="KW-0804">Transcription</keyword>
<dbReference type="eggNOG" id="COG2204">
    <property type="taxonomic scope" value="Bacteria"/>
</dbReference>
<dbReference type="InterPro" id="IPR058031">
    <property type="entry name" value="AAA_lid_NorR"/>
</dbReference>
<dbReference type="Gene3D" id="3.40.50.300">
    <property type="entry name" value="P-loop containing nucleotide triphosphate hydrolases"/>
    <property type="match status" value="1"/>
</dbReference>
<feature type="domain" description="Sigma-54 factor interaction" evidence="7">
    <location>
        <begin position="146"/>
        <end position="376"/>
    </location>
</feature>
<dbReference type="PANTHER" id="PTHR32071:SF57">
    <property type="entry name" value="C4-DICARBOXYLATE TRANSPORT TRANSCRIPTIONAL REGULATORY PROTEIN DCTD"/>
    <property type="match status" value="1"/>
</dbReference>
<dbReference type="Pfam" id="PF02954">
    <property type="entry name" value="HTH_8"/>
    <property type="match status" value="1"/>
</dbReference>
<evidence type="ECO:0000256" key="4">
    <source>
        <dbReference type="ARBA" id="ARBA00023125"/>
    </source>
</evidence>
<dbReference type="Proteomes" id="UP000008888">
    <property type="component" value="Chromosome"/>
</dbReference>
<dbReference type="Pfam" id="PF00158">
    <property type="entry name" value="Sigma54_activat"/>
    <property type="match status" value="1"/>
</dbReference>
<dbReference type="PROSITE" id="PS50045">
    <property type="entry name" value="SIGMA54_INTERACT_4"/>
    <property type="match status" value="1"/>
</dbReference>
<dbReference type="GO" id="GO:0006355">
    <property type="term" value="P:regulation of DNA-templated transcription"/>
    <property type="evidence" value="ECO:0007669"/>
    <property type="project" value="InterPro"/>
</dbReference>
<dbReference type="PROSITE" id="PS00676">
    <property type="entry name" value="SIGMA54_INTERACT_2"/>
    <property type="match status" value="1"/>
</dbReference>
<evidence type="ECO:0000256" key="5">
    <source>
        <dbReference type="ARBA" id="ARBA00023163"/>
    </source>
</evidence>
<dbReference type="PROSITE" id="PS00675">
    <property type="entry name" value="SIGMA54_INTERACT_1"/>
    <property type="match status" value="1"/>
</dbReference>
<dbReference type="Pfam" id="PF00072">
    <property type="entry name" value="Response_reg"/>
    <property type="match status" value="1"/>
</dbReference>
<keyword evidence="1" id="KW-0547">Nucleotide-binding</keyword>
<dbReference type="SUPFAM" id="SSF46689">
    <property type="entry name" value="Homeodomain-like"/>
    <property type="match status" value="1"/>
</dbReference>
<evidence type="ECO:0000259" key="7">
    <source>
        <dbReference type="PROSITE" id="PS50045"/>
    </source>
</evidence>
<dbReference type="InterPro" id="IPR001789">
    <property type="entry name" value="Sig_transdc_resp-reg_receiver"/>
</dbReference>
<dbReference type="PRINTS" id="PR01590">
    <property type="entry name" value="HTHFIS"/>
</dbReference>
<dbReference type="SMART" id="SM00382">
    <property type="entry name" value="AAA"/>
    <property type="match status" value="1"/>
</dbReference>
<keyword evidence="6" id="KW-0597">Phosphoprotein</keyword>
<protein>
    <submittedName>
        <fullName evidence="9">Two component, sigma54 specific, transcriptional regulator, Fis family</fullName>
    </submittedName>
</protein>
<dbReference type="SUPFAM" id="SSF52540">
    <property type="entry name" value="P-loop containing nucleoside triphosphate hydrolases"/>
    <property type="match status" value="1"/>
</dbReference>
<dbReference type="Gene3D" id="1.10.8.60">
    <property type="match status" value="1"/>
</dbReference>
<feature type="domain" description="Response regulatory" evidence="8">
    <location>
        <begin position="5"/>
        <end position="121"/>
    </location>
</feature>
<feature type="modified residue" description="4-aspartylphosphate" evidence="6">
    <location>
        <position position="56"/>
    </location>
</feature>
<reference evidence="9 10" key="1">
    <citation type="journal article" date="2011" name="J. Bacteriol.">
        <title>Complete Genome Sequence of the Aerobic Marine Methanotroph Methylomonas methanica MC09.</title>
        <authorList>
            <person name="Boden R."/>
            <person name="Cunliffe M."/>
            <person name="Scanlan J."/>
            <person name="Moussard H."/>
            <person name="Kits K.D."/>
            <person name="Klotz M.G."/>
            <person name="Jetten M.S."/>
            <person name="Vuilleumier S."/>
            <person name="Han J."/>
            <person name="Peters L."/>
            <person name="Mikhailova N."/>
            <person name="Teshima H."/>
            <person name="Tapia R."/>
            <person name="Kyrpides N."/>
            <person name="Ivanova N."/>
            <person name="Pagani I."/>
            <person name="Cheng J.F."/>
            <person name="Goodwin L."/>
            <person name="Han C."/>
            <person name="Hauser L."/>
            <person name="Land M.L."/>
            <person name="Lapidus A."/>
            <person name="Lucas S."/>
            <person name="Pitluck S."/>
            <person name="Woyke T."/>
            <person name="Stein L."/>
            <person name="Murrell J.C."/>
        </authorList>
    </citation>
    <scope>NUCLEOTIDE SEQUENCE [LARGE SCALE GENOMIC DNA]</scope>
    <source>
        <strain evidence="9 10">MC09</strain>
    </source>
</reference>
<dbReference type="InterPro" id="IPR011006">
    <property type="entry name" value="CheY-like_superfamily"/>
</dbReference>
<dbReference type="InterPro" id="IPR002197">
    <property type="entry name" value="HTH_Fis"/>
</dbReference>
<keyword evidence="4" id="KW-0238">DNA-binding</keyword>
<dbReference type="InterPro" id="IPR009057">
    <property type="entry name" value="Homeodomain-like_sf"/>
</dbReference>
<keyword evidence="3" id="KW-0805">Transcription regulation</keyword>
<dbReference type="PROSITE" id="PS50110">
    <property type="entry name" value="RESPONSE_REGULATORY"/>
    <property type="match status" value="1"/>
</dbReference>
<dbReference type="FunFam" id="3.40.50.300:FF:000006">
    <property type="entry name" value="DNA-binding transcriptional regulator NtrC"/>
    <property type="match status" value="1"/>
</dbReference>
<dbReference type="InterPro" id="IPR025662">
    <property type="entry name" value="Sigma_54_int_dom_ATP-bd_1"/>
</dbReference>
<dbReference type="KEGG" id="mmt:Metme_3846"/>
<proteinExistence type="predicted"/>
<dbReference type="Gene3D" id="3.40.50.2300">
    <property type="match status" value="1"/>
</dbReference>